<dbReference type="Gene3D" id="3.10.590.10">
    <property type="entry name" value="ph1033 like domains"/>
    <property type="match status" value="1"/>
</dbReference>
<organism evidence="2 3">
    <name type="scientific">Aurantiacibacter spongiae</name>
    <dbReference type="NCBI Taxonomy" id="2488860"/>
    <lineage>
        <taxon>Bacteria</taxon>
        <taxon>Pseudomonadati</taxon>
        <taxon>Pseudomonadota</taxon>
        <taxon>Alphaproteobacteria</taxon>
        <taxon>Sphingomonadales</taxon>
        <taxon>Erythrobacteraceae</taxon>
        <taxon>Aurantiacibacter</taxon>
    </lineage>
</organism>
<dbReference type="CDD" id="cd21133">
    <property type="entry name" value="EVE"/>
    <property type="match status" value="1"/>
</dbReference>
<dbReference type="InterPro" id="IPR047197">
    <property type="entry name" value="THYN1-like_EVE"/>
</dbReference>
<dbReference type="InterPro" id="IPR052181">
    <property type="entry name" value="5hmC_binding"/>
</dbReference>
<dbReference type="PANTHER" id="PTHR14087">
    <property type="entry name" value="THYMOCYTE NUCLEAR PROTEIN 1"/>
    <property type="match status" value="1"/>
</dbReference>
<dbReference type="InterPro" id="IPR002740">
    <property type="entry name" value="EVE_domain"/>
</dbReference>
<dbReference type="PANTHER" id="PTHR14087:SF7">
    <property type="entry name" value="THYMOCYTE NUCLEAR PROTEIN 1"/>
    <property type="match status" value="1"/>
</dbReference>
<feature type="domain" description="EVE" evidence="1">
    <location>
        <begin position="12"/>
        <end position="140"/>
    </location>
</feature>
<dbReference type="InterPro" id="IPR015947">
    <property type="entry name" value="PUA-like_sf"/>
</dbReference>
<dbReference type="EMBL" id="RPFZ01000001">
    <property type="protein sequence ID" value="RPF72494.1"/>
    <property type="molecule type" value="Genomic_DNA"/>
</dbReference>
<comment type="caution">
    <text evidence="2">The sequence shown here is derived from an EMBL/GenBank/DDBJ whole genome shotgun (WGS) entry which is preliminary data.</text>
</comment>
<protein>
    <submittedName>
        <fullName evidence="2">EVE domain-containing protein</fullName>
    </submittedName>
</protein>
<gene>
    <name evidence="2" type="ORF">EG799_13315</name>
</gene>
<name>A0A3N5CTH9_9SPHN</name>
<proteinExistence type="predicted"/>
<evidence type="ECO:0000313" key="2">
    <source>
        <dbReference type="EMBL" id="RPF72494.1"/>
    </source>
</evidence>
<evidence type="ECO:0000313" key="3">
    <source>
        <dbReference type="Proteomes" id="UP000275232"/>
    </source>
</evidence>
<keyword evidence="3" id="KW-1185">Reference proteome</keyword>
<sequence length="148" mass="16372">MQKHGRSGLAGYWLIKSEPHKYSWDDLVADGETIWDGVRNHRASNNMRAMTKGDQLFYYHSVKGKEIVGIATVSEAGLTDPTDPEGKWATVKVKPVEKLSRPVSLKEIKASEALGGIELVRLSRLSVAEITPDEWTEILAISKRAPGT</sequence>
<reference evidence="2 3" key="1">
    <citation type="submission" date="2018-11" db="EMBL/GenBank/DDBJ databases">
        <title>Erythrobacter spongiae sp. nov., isolated from a marine sponge.</title>
        <authorList>
            <person name="Zhuang L."/>
            <person name="Luo L."/>
        </authorList>
    </citation>
    <scope>NUCLEOTIDE SEQUENCE [LARGE SCALE GENOMIC DNA]</scope>
    <source>
        <strain evidence="2 3">HN-E23</strain>
    </source>
</reference>
<dbReference type="Pfam" id="PF01878">
    <property type="entry name" value="EVE"/>
    <property type="match status" value="1"/>
</dbReference>
<evidence type="ECO:0000259" key="1">
    <source>
        <dbReference type="Pfam" id="PF01878"/>
    </source>
</evidence>
<dbReference type="AlphaFoldDB" id="A0A3N5CTH9"/>
<dbReference type="Proteomes" id="UP000275232">
    <property type="component" value="Unassembled WGS sequence"/>
</dbReference>
<dbReference type="SUPFAM" id="SSF88697">
    <property type="entry name" value="PUA domain-like"/>
    <property type="match status" value="1"/>
</dbReference>
<dbReference type="OrthoDB" id="9791347at2"/>
<accession>A0A3N5CTH9</accession>